<feature type="domain" description="OmpR/PhoB-type" evidence="5">
    <location>
        <begin position="23"/>
        <end position="129"/>
    </location>
</feature>
<dbReference type="InterPro" id="IPR011990">
    <property type="entry name" value="TPR-like_helical_dom_sf"/>
</dbReference>
<evidence type="ECO:0000313" key="6">
    <source>
        <dbReference type="EMBL" id="GIG90611.1"/>
    </source>
</evidence>
<dbReference type="Pfam" id="PF03704">
    <property type="entry name" value="BTAD"/>
    <property type="match status" value="1"/>
</dbReference>
<comment type="similarity">
    <text evidence="1">Belongs to the AfsR/DnrI/RedD regulatory family.</text>
</comment>
<dbReference type="InterPro" id="IPR001867">
    <property type="entry name" value="OmpR/PhoB-type_DNA-bd"/>
</dbReference>
<evidence type="ECO:0000259" key="5">
    <source>
        <dbReference type="PROSITE" id="PS51755"/>
    </source>
</evidence>
<keyword evidence="7" id="KW-1185">Reference proteome</keyword>
<sequence>MGFSSHQKIRSRAAEQPGPEVGPLSAYAGPALVVRCLGGFQLTIPGRQLDWTTVRPRVRALLRFLAAHGGRPVHREIILAALWPELPIGSGIRNLHVGISTLRAFLEPGVRRGESTLVRRDGESYRLALPRAALCDVRSFEEAVAAWRRTVGTGQRSVEAAALREALAQYAGDLLPEDGPAEWVVAERDRYRTLAAESAATLATLELEAGHLAAAVAAARRGLEIDGFRDDAWRVLAEAHQRSGDAAAAARTRSAYGRVLRTLGVSGPAWAA</sequence>
<dbReference type="InterPro" id="IPR016032">
    <property type="entry name" value="Sig_transdc_resp-reg_C-effctor"/>
</dbReference>
<name>A0ABQ4E7B3_9ACTN</name>
<dbReference type="Proteomes" id="UP000646749">
    <property type="component" value="Unassembled WGS sequence"/>
</dbReference>
<dbReference type="RefSeq" id="WP_203869010.1">
    <property type="nucleotide sequence ID" value="NZ_BONW01000028.1"/>
</dbReference>
<organism evidence="6 7">
    <name type="scientific">Plantactinospora endophytica</name>
    <dbReference type="NCBI Taxonomy" id="673535"/>
    <lineage>
        <taxon>Bacteria</taxon>
        <taxon>Bacillati</taxon>
        <taxon>Actinomycetota</taxon>
        <taxon>Actinomycetes</taxon>
        <taxon>Micromonosporales</taxon>
        <taxon>Micromonosporaceae</taxon>
        <taxon>Plantactinospora</taxon>
    </lineage>
</organism>
<dbReference type="Gene3D" id="1.25.40.10">
    <property type="entry name" value="Tetratricopeptide repeat domain"/>
    <property type="match status" value="1"/>
</dbReference>
<dbReference type="InterPro" id="IPR051677">
    <property type="entry name" value="AfsR-DnrI-RedD_regulator"/>
</dbReference>
<protein>
    <recommendedName>
        <fullName evidence="5">OmpR/PhoB-type domain-containing protein</fullName>
    </recommendedName>
</protein>
<comment type="caution">
    <text evidence="6">The sequence shown here is derived from an EMBL/GenBank/DDBJ whole genome shotgun (WGS) entry which is preliminary data.</text>
</comment>
<feature type="region of interest" description="Disordered" evidence="4">
    <location>
        <begin position="1"/>
        <end position="21"/>
    </location>
</feature>
<evidence type="ECO:0000256" key="2">
    <source>
        <dbReference type="ARBA" id="ARBA00023125"/>
    </source>
</evidence>
<accession>A0ABQ4E7B3</accession>
<feature type="DNA-binding region" description="OmpR/PhoB-type" evidence="3">
    <location>
        <begin position="23"/>
        <end position="129"/>
    </location>
</feature>
<dbReference type="Pfam" id="PF00486">
    <property type="entry name" value="Trans_reg_C"/>
    <property type="match status" value="1"/>
</dbReference>
<dbReference type="SUPFAM" id="SSF46894">
    <property type="entry name" value="C-terminal effector domain of the bipartite response regulators"/>
    <property type="match status" value="1"/>
</dbReference>
<dbReference type="SMART" id="SM00862">
    <property type="entry name" value="Trans_reg_C"/>
    <property type="match status" value="1"/>
</dbReference>
<reference evidence="6 7" key="1">
    <citation type="submission" date="2021-01" db="EMBL/GenBank/DDBJ databases">
        <title>Whole genome shotgun sequence of Plantactinospora endophytica NBRC 110450.</title>
        <authorList>
            <person name="Komaki H."/>
            <person name="Tamura T."/>
        </authorList>
    </citation>
    <scope>NUCLEOTIDE SEQUENCE [LARGE SCALE GENOMIC DNA]</scope>
    <source>
        <strain evidence="6 7">NBRC 110450</strain>
    </source>
</reference>
<dbReference type="PANTHER" id="PTHR35807">
    <property type="entry name" value="TRANSCRIPTIONAL REGULATOR REDD-RELATED"/>
    <property type="match status" value="1"/>
</dbReference>
<evidence type="ECO:0000313" key="7">
    <source>
        <dbReference type="Proteomes" id="UP000646749"/>
    </source>
</evidence>
<dbReference type="EMBL" id="BONW01000028">
    <property type="protein sequence ID" value="GIG90611.1"/>
    <property type="molecule type" value="Genomic_DNA"/>
</dbReference>
<keyword evidence="2 3" id="KW-0238">DNA-binding</keyword>
<gene>
    <name evidence="6" type="ORF">Pen02_55470</name>
</gene>
<evidence type="ECO:0000256" key="3">
    <source>
        <dbReference type="PROSITE-ProRule" id="PRU01091"/>
    </source>
</evidence>
<evidence type="ECO:0000256" key="4">
    <source>
        <dbReference type="SAM" id="MobiDB-lite"/>
    </source>
</evidence>
<evidence type="ECO:0000256" key="1">
    <source>
        <dbReference type="ARBA" id="ARBA00005820"/>
    </source>
</evidence>
<proteinExistence type="inferred from homology"/>
<dbReference type="PROSITE" id="PS51755">
    <property type="entry name" value="OMPR_PHOB"/>
    <property type="match status" value="1"/>
</dbReference>
<dbReference type="InterPro" id="IPR036388">
    <property type="entry name" value="WH-like_DNA-bd_sf"/>
</dbReference>
<dbReference type="SUPFAM" id="SSF48452">
    <property type="entry name" value="TPR-like"/>
    <property type="match status" value="1"/>
</dbReference>
<dbReference type="SMART" id="SM01043">
    <property type="entry name" value="BTAD"/>
    <property type="match status" value="1"/>
</dbReference>
<dbReference type="InterPro" id="IPR005158">
    <property type="entry name" value="BTAD"/>
</dbReference>
<dbReference type="Gene3D" id="1.10.10.10">
    <property type="entry name" value="Winged helix-like DNA-binding domain superfamily/Winged helix DNA-binding domain"/>
    <property type="match status" value="1"/>
</dbReference>